<evidence type="ECO:0000259" key="3">
    <source>
        <dbReference type="Pfam" id="PF13847"/>
    </source>
</evidence>
<reference evidence="4 5" key="1">
    <citation type="submission" date="2019-02" db="EMBL/GenBank/DDBJ databases">
        <title>Deep-cultivation of Planctomycetes and their phenomic and genomic characterization uncovers novel biology.</title>
        <authorList>
            <person name="Wiegand S."/>
            <person name="Jogler M."/>
            <person name="Boedeker C."/>
            <person name="Pinto D."/>
            <person name="Vollmers J."/>
            <person name="Rivas-Marin E."/>
            <person name="Kohn T."/>
            <person name="Peeters S.H."/>
            <person name="Heuer A."/>
            <person name="Rast P."/>
            <person name="Oberbeckmann S."/>
            <person name="Bunk B."/>
            <person name="Jeske O."/>
            <person name="Meyerdierks A."/>
            <person name="Storesund J.E."/>
            <person name="Kallscheuer N."/>
            <person name="Luecker S."/>
            <person name="Lage O.M."/>
            <person name="Pohl T."/>
            <person name="Merkel B.J."/>
            <person name="Hornburger P."/>
            <person name="Mueller R.-W."/>
            <person name="Bruemmer F."/>
            <person name="Labrenz M."/>
            <person name="Spormann A.M."/>
            <person name="Op Den Camp H."/>
            <person name="Overmann J."/>
            <person name="Amann R."/>
            <person name="Jetten M.S.M."/>
            <person name="Mascher T."/>
            <person name="Medema M.H."/>
            <person name="Devos D.P."/>
            <person name="Kaster A.-K."/>
            <person name="Ovreas L."/>
            <person name="Rohde M."/>
            <person name="Galperin M.Y."/>
            <person name="Jogler C."/>
        </authorList>
    </citation>
    <scope>NUCLEOTIDE SEQUENCE [LARGE SCALE GENOMIC DNA]</scope>
    <source>
        <strain evidence="4 5">KOR34</strain>
    </source>
</reference>
<accession>A0A5C5V1B6</accession>
<evidence type="ECO:0000256" key="1">
    <source>
        <dbReference type="ARBA" id="ARBA00022679"/>
    </source>
</evidence>
<keyword evidence="1 4" id="KW-0808">Transferase</keyword>
<gene>
    <name evidence="4" type="primary">bchM</name>
    <name evidence="4" type="ORF">KOR34_41670</name>
</gene>
<dbReference type="SUPFAM" id="SSF53335">
    <property type="entry name" value="S-adenosyl-L-methionine-dependent methyltransferases"/>
    <property type="match status" value="1"/>
</dbReference>
<dbReference type="EMBL" id="SIHJ01000003">
    <property type="protein sequence ID" value="TWT32404.1"/>
    <property type="molecule type" value="Genomic_DNA"/>
</dbReference>
<dbReference type="RefSeq" id="WP_146567733.1">
    <property type="nucleotide sequence ID" value="NZ_SIHJ01000003.1"/>
</dbReference>
<feature type="domain" description="Methyltransferase" evidence="3">
    <location>
        <begin position="66"/>
        <end position="187"/>
    </location>
</feature>
<evidence type="ECO:0000313" key="4">
    <source>
        <dbReference type="EMBL" id="TWT32404.1"/>
    </source>
</evidence>
<dbReference type="InterPro" id="IPR029063">
    <property type="entry name" value="SAM-dependent_MTases_sf"/>
</dbReference>
<dbReference type="InterPro" id="IPR025714">
    <property type="entry name" value="Methyltranfer_dom"/>
</dbReference>
<keyword evidence="2" id="KW-0732">Signal</keyword>
<dbReference type="GO" id="GO:0032259">
    <property type="term" value="P:methylation"/>
    <property type="evidence" value="ECO:0007669"/>
    <property type="project" value="UniProtKB-KW"/>
</dbReference>
<feature type="signal peptide" evidence="2">
    <location>
        <begin position="1"/>
        <end position="24"/>
    </location>
</feature>
<evidence type="ECO:0000313" key="5">
    <source>
        <dbReference type="Proteomes" id="UP000316714"/>
    </source>
</evidence>
<dbReference type="GO" id="GO:0046406">
    <property type="term" value="F:magnesium protoporphyrin IX methyltransferase activity"/>
    <property type="evidence" value="ECO:0007669"/>
    <property type="project" value="UniProtKB-EC"/>
</dbReference>
<dbReference type="Gene3D" id="3.40.50.150">
    <property type="entry name" value="Vaccinia Virus protein VP39"/>
    <property type="match status" value="1"/>
</dbReference>
<dbReference type="PANTHER" id="PTHR43861:SF3">
    <property type="entry name" value="PUTATIVE (AFU_ORTHOLOGUE AFUA_2G14390)-RELATED"/>
    <property type="match status" value="1"/>
</dbReference>
<feature type="chain" id="PRO_5022911722" evidence="2">
    <location>
        <begin position="25"/>
        <end position="239"/>
    </location>
</feature>
<dbReference type="Pfam" id="PF13847">
    <property type="entry name" value="Methyltransf_31"/>
    <property type="match status" value="1"/>
</dbReference>
<dbReference type="Proteomes" id="UP000316714">
    <property type="component" value="Unassembled WGS sequence"/>
</dbReference>
<keyword evidence="5" id="KW-1185">Reference proteome</keyword>
<dbReference type="PANTHER" id="PTHR43861">
    <property type="entry name" value="TRANS-ACONITATE 2-METHYLTRANSFERASE-RELATED"/>
    <property type="match status" value="1"/>
</dbReference>
<keyword evidence="4" id="KW-0489">Methyltransferase</keyword>
<dbReference type="EC" id="2.1.1.11" evidence="4"/>
<dbReference type="AlphaFoldDB" id="A0A5C5V1B6"/>
<sequence length="239" mass="26528" precursor="true">MHAAVLRTLALASVVLWLATPARAADEYLGRTIARTMHFTGAPWLVRDSREREEEPKKLLAALGLKPGMQVCDLGCGNGFYALKLAERIQPGGVVWAVDIQPEMLDLLRERAAARQVKSIKPVLGEGADPKLPAGEIDLLLLVDVYHEIAEPAAMLQKIHESLAPRGRAALVEFRAEDPAVPIKPLHKMTQRQCVKEFTANGFKLVGQYDELPWQHVLFFARDDSPLKESKLKAWAADR</sequence>
<organism evidence="4 5">
    <name type="scientific">Posidoniimonas corsicana</name>
    <dbReference type="NCBI Taxonomy" id="1938618"/>
    <lineage>
        <taxon>Bacteria</taxon>
        <taxon>Pseudomonadati</taxon>
        <taxon>Planctomycetota</taxon>
        <taxon>Planctomycetia</taxon>
        <taxon>Pirellulales</taxon>
        <taxon>Lacipirellulaceae</taxon>
        <taxon>Posidoniimonas</taxon>
    </lineage>
</organism>
<proteinExistence type="predicted"/>
<evidence type="ECO:0000256" key="2">
    <source>
        <dbReference type="SAM" id="SignalP"/>
    </source>
</evidence>
<comment type="caution">
    <text evidence="4">The sequence shown here is derived from an EMBL/GenBank/DDBJ whole genome shotgun (WGS) entry which is preliminary data.</text>
</comment>
<protein>
    <submittedName>
        <fullName evidence="4">Magnesium-protoporphyrin O-methyltransferase</fullName>
        <ecNumber evidence="4">2.1.1.11</ecNumber>
    </submittedName>
</protein>
<dbReference type="OrthoDB" id="9784101at2"/>
<dbReference type="CDD" id="cd02440">
    <property type="entry name" value="AdoMet_MTases"/>
    <property type="match status" value="1"/>
</dbReference>
<name>A0A5C5V1B6_9BACT</name>